<name>R7QN68_CHOCR</name>
<organism evidence="1 2">
    <name type="scientific">Chondrus crispus</name>
    <name type="common">Carrageen Irish moss</name>
    <name type="synonym">Polymorpha crispa</name>
    <dbReference type="NCBI Taxonomy" id="2769"/>
    <lineage>
        <taxon>Eukaryota</taxon>
        <taxon>Rhodophyta</taxon>
        <taxon>Florideophyceae</taxon>
        <taxon>Rhodymeniophycidae</taxon>
        <taxon>Gigartinales</taxon>
        <taxon>Gigartinaceae</taxon>
        <taxon>Chondrus</taxon>
    </lineage>
</organism>
<gene>
    <name evidence="1" type="ORF">CHC_T00006487001</name>
</gene>
<dbReference type="Proteomes" id="UP000012073">
    <property type="component" value="Unassembled WGS sequence"/>
</dbReference>
<dbReference type="EMBL" id="HG002012">
    <property type="protein sequence ID" value="CDF39228.1"/>
    <property type="molecule type" value="Genomic_DNA"/>
</dbReference>
<dbReference type="Gramene" id="CDF39228">
    <property type="protein sequence ID" value="CDF39228"/>
    <property type="gene ID" value="CHC_T00006487001"/>
</dbReference>
<sequence length="52" mass="5972">MAKERVEGGKIPAIKKGQGFIDDRNHWSIYKTTDKTRRYSELTGLQGEFARS</sequence>
<accession>R7QN68</accession>
<dbReference type="RefSeq" id="XP_005719139.1">
    <property type="nucleotide sequence ID" value="XM_005719082.1"/>
</dbReference>
<dbReference type="GeneID" id="17326854"/>
<reference evidence="2" key="1">
    <citation type="journal article" date="2013" name="Proc. Natl. Acad. Sci. U.S.A.">
        <title>Genome structure and metabolic features in the red seaweed Chondrus crispus shed light on evolution of the Archaeplastida.</title>
        <authorList>
            <person name="Collen J."/>
            <person name="Porcel B."/>
            <person name="Carre W."/>
            <person name="Ball S.G."/>
            <person name="Chaparro C."/>
            <person name="Tonon T."/>
            <person name="Barbeyron T."/>
            <person name="Michel G."/>
            <person name="Noel B."/>
            <person name="Valentin K."/>
            <person name="Elias M."/>
            <person name="Artiguenave F."/>
            <person name="Arun A."/>
            <person name="Aury J.M."/>
            <person name="Barbosa-Neto J.F."/>
            <person name="Bothwell J.H."/>
            <person name="Bouget F.Y."/>
            <person name="Brillet L."/>
            <person name="Cabello-Hurtado F."/>
            <person name="Capella-Gutierrez S."/>
            <person name="Charrier B."/>
            <person name="Cladiere L."/>
            <person name="Cock J.M."/>
            <person name="Coelho S.M."/>
            <person name="Colleoni C."/>
            <person name="Czjzek M."/>
            <person name="Da Silva C."/>
            <person name="Delage L."/>
            <person name="Denoeud F."/>
            <person name="Deschamps P."/>
            <person name="Dittami S.M."/>
            <person name="Gabaldon T."/>
            <person name="Gachon C.M."/>
            <person name="Groisillier A."/>
            <person name="Herve C."/>
            <person name="Jabbari K."/>
            <person name="Katinka M."/>
            <person name="Kloareg B."/>
            <person name="Kowalczyk N."/>
            <person name="Labadie K."/>
            <person name="Leblanc C."/>
            <person name="Lopez P.J."/>
            <person name="McLachlan D.H."/>
            <person name="Meslet-Cladiere L."/>
            <person name="Moustafa A."/>
            <person name="Nehr Z."/>
            <person name="Nyvall Collen P."/>
            <person name="Panaud O."/>
            <person name="Partensky F."/>
            <person name="Poulain J."/>
            <person name="Rensing S.A."/>
            <person name="Rousvoal S."/>
            <person name="Samson G."/>
            <person name="Symeonidi A."/>
            <person name="Weissenbach J."/>
            <person name="Zambounis A."/>
            <person name="Wincker P."/>
            <person name="Boyen C."/>
        </authorList>
    </citation>
    <scope>NUCLEOTIDE SEQUENCE [LARGE SCALE GENOMIC DNA]</scope>
    <source>
        <strain evidence="2">cv. Stackhouse</strain>
    </source>
</reference>
<protein>
    <submittedName>
        <fullName evidence="1">Uncharacterized protein</fullName>
    </submittedName>
</protein>
<evidence type="ECO:0000313" key="1">
    <source>
        <dbReference type="EMBL" id="CDF39228.1"/>
    </source>
</evidence>
<dbReference type="AlphaFoldDB" id="R7QN68"/>
<proteinExistence type="predicted"/>
<dbReference type="KEGG" id="ccp:CHC_T00006487001"/>
<evidence type="ECO:0000313" key="2">
    <source>
        <dbReference type="Proteomes" id="UP000012073"/>
    </source>
</evidence>
<keyword evidence="2" id="KW-1185">Reference proteome</keyword>